<dbReference type="AlphaFoldDB" id="X1K2I7"/>
<name>X1K2I7_9ZZZZ</name>
<sequence length="110" mass="12431">MAELKCPVEGCEHEPFQTVAGLKSHLRTKHPDFTLEELEETREVPIVEEDFATLLRKYRIKGDLATNIAEHISHTGGPSVFEKPELLLKGLVAWSSDIAPSKRKLIIGRW</sequence>
<dbReference type="EMBL" id="BARU01037097">
    <property type="protein sequence ID" value="GAH84459.1"/>
    <property type="molecule type" value="Genomic_DNA"/>
</dbReference>
<comment type="caution">
    <text evidence="1">The sequence shown here is derived from an EMBL/GenBank/DDBJ whole genome shotgun (WGS) entry which is preliminary data.</text>
</comment>
<organism evidence="1">
    <name type="scientific">marine sediment metagenome</name>
    <dbReference type="NCBI Taxonomy" id="412755"/>
    <lineage>
        <taxon>unclassified sequences</taxon>
        <taxon>metagenomes</taxon>
        <taxon>ecological metagenomes</taxon>
    </lineage>
</organism>
<reference evidence="1" key="1">
    <citation type="journal article" date="2014" name="Front. Microbiol.">
        <title>High frequency of phylogenetically diverse reductive dehalogenase-homologous genes in deep subseafloor sedimentary metagenomes.</title>
        <authorList>
            <person name="Kawai M."/>
            <person name="Futagami T."/>
            <person name="Toyoda A."/>
            <person name="Takaki Y."/>
            <person name="Nishi S."/>
            <person name="Hori S."/>
            <person name="Arai W."/>
            <person name="Tsubouchi T."/>
            <person name="Morono Y."/>
            <person name="Uchiyama I."/>
            <person name="Ito T."/>
            <person name="Fujiyama A."/>
            <person name="Inagaki F."/>
            <person name="Takami H."/>
        </authorList>
    </citation>
    <scope>NUCLEOTIDE SEQUENCE</scope>
    <source>
        <strain evidence="1">Expedition CK06-06</strain>
    </source>
</reference>
<accession>X1K2I7</accession>
<evidence type="ECO:0000313" key="1">
    <source>
        <dbReference type="EMBL" id="GAH84459.1"/>
    </source>
</evidence>
<proteinExistence type="predicted"/>
<protein>
    <submittedName>
        <fullName evidence="1">Uncharacterized protein</fullName>
    </submittedName>
</protein>
<gene>
    <name evidence="1" type="ORF">S03H2_57853</name>
</gene>
<feature type="non-terminal residue" evidence="1">
    <location>
        <position position="110"/>
    </location>
</feature>